<feature type="coiled-coil region" evidence="1">
    <location>
        <begin position="126"/>
        <end position="183"/>
    </location>
</feature>
<protein>
    <submittedName>
        <fullName evidence="2">Uncharacterized protein</fullName>
    </submittedName>
</protein>
<accession>A0A1I1LPJ2</accession>
<dbReference type="AlphaFoldDB" id="A0A1I1LPJ2"/>
<proteinExistence type="predicted"/>
<gene>
    <name evidence="2" type="ORF">SAMN05421780_108195</name>
</gene>
<name>A0A1I1LPJ2_9BACT</name>
<dbReference type="RefSeq" id="WP_143083981.1">
    <property type="nucleotide sequence ID" value="NZ_FOLE01000008.1"/>
</dbReference>
<organism evidence="2 3">
    <name type="scientific">Flexibacter flexilis DSM 6793</name>
    <dbReference type="NCBI Taxonomy" id="927664"/>
    <lineage>
        <taxon>Bacteria</taxon>
        <taxon>Pseudomonadati</taxon>
        <taxon>Bacteroidota</taxon>
        <taxon>Cytophagia</taxon>
        <taxon>Cytophagales</taxon>
        <taxon>Flexibacteraceae</taxon>
        <taxon>Flexibacter</taxon>
    </lineage>
</organism>
<evidence type="ECO:0000256" key="1">
    <source>
        <dbReference type="SAM" id="Coils"/>
    </source>
</evidence>
<keyword evidence="1" id="KW-0175">Coiled coil</keyword>
<evidence type="ECO:0000313" key="3">
    <source>
        <dbReference type="Proteomes" id="UP000199514"/>
    </source>
</evidence>
<sequence>MAKKNNHTAEKPQRTPEEIAALREEAKAKFNVSTGSEVQPLAEATQGAEAIQAAPEQVEPQAIAQEQEATQGAGFSEELVQAAEAEADRIAAEEAAQAAAQTLPQIMVQIAEQVQDLATNQMIESLQKSEEANQIAEQARAEARINAEALRIAQEELKQAKAEAEAAKEAARIAEEQAELNRRLIPKILAAERAERIEQAQHLSTVLNNLESRKMVLESILRTADDSINLKITGTFGQNVDFSNKNLCKEILTILREKVEEAINQKQTELNCFTL</sequence>
<reference evidence="2 3" key="1">
    <citation type="submission" date="2016-10" db="EMBL/GenBank/DDBJ databases">
        <authorList>
            <person name="de Groot N.N."/>
        </authorList>
    </citation>
    <scope>NUCLEOTIDE SEQUENCE [LARGE SCALE GENOMIC DNA]</scope>
    <source>
        <strain evidence="2 3">DSM 6793</strain>
    </source>
</reference>
<evidence type="ECO:0000313" key="2">
    <source>
        <dbReference type="EMBL" id="SFC71390.1"/>
    </source>
</evidence>
<dbReference type="EMBL" id="FOLE01000008">
    <property type="protein sequence ID" value="SFC71390.1"/>
    <property type="molecule type" value="Genomic_DNA"/>
</dbReference>
<dbReference type="Proteomes" id="UP000199514">
    <property type="component" value="Unassembled WGS sequence"/>
</dbReference>
<keyword evidence="3" id="KW-1185">Reference proteome</keyword>